<name>A0ABU8EPJ4_9GAMM</name>
<evidence type="ECO:0000313" key="1">
    <source>
        <dbReference type="EMBL" id="MEI4548797.1"/>
    </source>
</evidence>
<evidence type="ECO:0000313" key="2">
    <source>
        <dbReference type="Proteomes" id="UP001382455"/>
    </source>
</evidence>
<dbReference type="EMBL" id="JBAWKS010000001">
    <property type="protein sequence ID" value="MEI4548797.1"/>
    <property type="molecule type" value="Genomic_DNA"/>
</dbReference>
<accession>A0ABU8EPJ4</accession>
<dbReference type="Proteomes" id="UP001382455">
    <property type="component" value="Unassembled WGS sequence"/>
</dbReference>
<sequence>MLLEDERVLCQHDGNKIGEISSFSIVTAWFVLIRLKRQKSKFNKLILLNKLSLKDKKRLLRAVYRDV</sequence>
<gene>
    <name evidence="1" type="ORF">WAE96_03610</name>
</gene>
<dbReference type="RefSeq" id="WP_336434630.1">
    <property type="nucleotide sequence ID" value="NZ_JBAWKS010000001.1"/>
</dbReference>
<organism evidence="1 2">
    <name type="scientific">Pseudoalteromonas spongiae</name>
    <dbReference type="NCBI Taxonomy" id="298657"/>
    <lineage>
        <taxon>Bacteria</taxon>
        <taxon>Pseudomonadati</taxon>
        <taxon>Pseudomonadota</taxon>
        <taxon>Gammaproteobacteria</taxon>
        <taxon>Alteromonadales</taxon>
        <taxon>Pseudoalteromonadaceae</taxon>
        <taxon>Pseudoalteromonas</taxon>
    </lineage>
</organism>
<protein>
    <submittedName>
        <fullName evidence="1">Uncharacterized protein</fullName>
    </submittedName>
</protein>
<proteinExistence type="predicted"/>
<comment type="caution">
    <text evidence="1">The sequence shown here is derived from an EMBL/GenBank/DDBJ whole genome shotgun (WGS) entry which is preliminary data.</text>
</comment>
<keyword evidence="2" id="KW-1185">Reference proteome</keyword>
<reference evidence="1 2" key="1">
    <citation type="submission" date="2023-12" db="EMBL/GenBank/DDBJ databases">
        <title>Friends and Foes: Symbiotic and Algicidal bacterial influence on Karenia brevis blooms.</title>
        <authorList>
            <person name="Fei C."/>
            <person name="Mohamed A.R."/>
            <person name="Booker A."/>
            <person name="Arshad M."/>
            <person name="Klass S."/>
            <person name="Ahn S."/>
            <person name="Gilbert P.M."/>
            <person name="Heil C.A."/>
            <person name="Martinez J.M."/>
            <person name="Amin S.A."/>
        </authorList>
    </citation>
    <scope>NUCLEOTIDE SEQUENCE [LARGE SCALE GENOMIC DNA]</scope>
    <source>
        <strain evidence="1 2">CE15</strain>
    </source>
</reference>